<proteinExistence type="predicted"/>
<organism evidence="1 2">
    <name type="scientific">Actinomadura adrarensis</name>
    <dbReference type="NCBI Taxonomy" id="1819600"/>
    <lineage>
        <taxon>Bacteria</taxon>
        <taxon>Bacillati</taxon>
        <taxon>Actinomycetota</taxon>
        <taxon>Actinomycetes</taxon>
        <taxon>Streptosporangiales</taxon>
        <taxon>Thermomonosporaceae</taxon>
        <taxon>Actinomadura</taxon>
    </lineage>
</organism>
<gene>
    <name evidence="1" type="ORF">ACFQ07_09605</name>
</gene>
<reference evidence="2" key="1">
    <citation type="journal article" date="2019" name="Int. J. Syst. Evol. Microbiol.">
        <title>The Global Catalogue of Microorganisms (GCM) 10K type strain sequencing project: providing services to taxonomists for standard genome sequencing and annotation.</title>
        <authorList>
            <consortium name="The Broad Institute Genomics Platform"/>
            <consortium name="The Broad Institute Genome Sequencing Center for Infectious Disease"/>
            <person name="Wu L."/>
            <person name="Ma J."/>
        </authorList>
    </citation>
    <scope>NUCLEOTIDE SEQUENCE [LARGE SCALE GENOMIC DNA]</scope>
    <source>
        <strain evidence="2">JCM 31696</strain>
    </source>
</reference>
<evidence type="ECO:0000313" key="2">
    <source>
        <dbReference type="Proteomes" id="UP001597083"/>
    </source>
</evidence>
<dbReference type="EMBL" id="JBHTIR010001382">
    <property type="protein sequence ID" value="MFD0852478.1"/>
    <property type="molecule type" value="Genomic_DNA"/>
</dbReference>
<protein>
    <submittedName>
        <fullName evidence="1">Uncharacterized protein</fullName>
    </submittedName>
</protein>
<dbReference type="Proteomes" id="UP001597083">
    <property type="component" value="Unassembled WGS sequence"/>
</dbReference>
<accession>A0ABW3CDH1</accession>
<name>A0ABW3CDH1_9ACTN</name>
<keyword evidence="2" id="KW-1185">Reference proteome</keyword>
<evidence type="ECO:0000313" key="1">
    <source>
        <dbReference type="EMBL" id="MFD0852478.1"/>
    </source>
</evidence>
<sequence length="74" mass="8424">MSDSMETKCAPRGHRVIKQLAAQGTCPERAAARRSESQAADRYRLAIIPVVTEMDRVIHNRVPGLCFVRMRWNN</sequence>
<comment type="caution">
    <text evidence="1">The sequence shown here is derived from an EMBL/GenBank/DDBJ whole genome shotgun (WGS) entry which is preliminary data.</text>
</comment>